<dbReference type="EC" id="3.6.4.-" evidence="8"/>
<evidence type="ECO:0000313" key="12">
    <source>
        <dbReference type="Proteomes" id="UP000093352"/>
    </source>
</evidence>
<protein>
    <recommendedName>
        <fullName evidence="8">Endonuclease MutS2</fullName>
        <ecNumber evidence="8">3.1.-.-</ecNumber>
    </recommendedName>
    <alternativeName>
        <fullName evidence="8">Ribosome-associated protein quality control-upstream factor</fullName>
        <shortName evidence="8">RQC-upstream factor</shortName>
        <shortName evidence="8">RqcU</shortName>
        <ecNumber evidence="8">3.6.4.-</ecNumber>
    </alternativeName>
</protein>
<dbReference type="InterPro" id="IPR036187">
    <property type="entry name" value="DNA_mismatch_repair_MutS_sf"/>
</dbReference>
<dbReference type="InterPro" id="IPR036063">
    <property type="entry name" value="Smr_dom_sf"/>
</dbReference>
<dbReference type="GO" id="GO:0016887">
    <property type="term" value="F:ATP hydrolysis activity"/>
    <property type="evidence" value="ECO:0007669"/>
    <property type="project" value="InterPro"/>
</dbReference>
<feature type="coiled-coil region" evidence="9">
    <location>
        <begin position="226"/>
        <end position="254"/>
    </location>
</feature>
<dbReference type="PROSITE" id="PS00486">
    <property type="entry name" value="DNA_MISMATCH_REPAIR_2"/>
    <property type="match status" value="1"/>
</dbReference>
<dbReference type="SUPFAM" id="SSF52540">
    <property type="entry name" value="P-loop containing nucleoside triphosphate hydrolases"/>
    <property type="match status" value="1"/>
</dbReference>
<dbReference type="Gene3D" id="3.40.50.300">
    <property type="entry name" value="P-loop containing nucleotide triphosphate hydrolases"/>
    <property type="match status" value="1"/>
</dbReference>
<keyword evidence="6 8" id="KW-0694">RNA-binding</keyword>
<evidence type="ECO:0000256" key="8">
    <source>
        <dbReference type="HAMAP-Rule" id="MF_00092"/>
    </source>
</evidence>
<dbReference type="InterPro" id="IPR045076">
    <property type="entry name" value="MutS"/>
</dbReference>
<dbReference type="InterPro" id="IPR002625">
    <property type="entry name" value="Smr_dom"/>
</dbReference>
<dbReference type="Pfam" id="PF01713">
    <property type="entry name" value="Smr"/>
    <property type="match status" value="1"/>
</dbReference>
<dbReference type="SMART" id="SM00534">
    <property type="entry name" value="MUTSac"/>
    <property type="match status" value="1"/>
</dbReference>
<dbReference type="GO" id="GO:0072344">
    <property type="term" value="P:rescue of stalled ribosome"/>
    <property type="evidence" value="ECO:0007669"/>
    <property type="project" value="UniProtKB-UniRule"/>
</dbReference>
<dbReference type="CDD" id="cd03280">
    <property type="entry name" value="ABC_MutS2"/>
    <property type="match status" value="1"/>
</dbReference>
<keyword evidence="9" id="KW-0175">Coiled coil</keyword>
<dbReference type="InterPro" id="IPR007696">
    <property type="entry name" value="DNA_mismatch_repair_MutS_core"/>
</dbReference>
<evidence type="ECO:0000256" key="3">
    <source>
        <dbReference type="ARBA" id="ARBA00022741"/>
    </source>
</evidence>
<dbReference type="Pfam" id="PF20297">
    <property type="entry name" value="MSSS"/>
    <property type="match status" value="1"/>
</dbReference>
<dbReference type="HAMAP" id="MF_00092">
    <property type="entry name" value="MutS2"/>
    <property type="match status" value="1"/>
</dbReference>
<dbReference type="NCBIfam" id="TIGR01069">
    <property type="entry name" value="mutS2"/>
    <property type="match status" value="1"/>
</dbReference>
<keyword evidence="5 8" id="KW-0067">ATP-binding</keyword>
<keyword evidence="8 11" id="KW-0255">Endonuclease</keyword>
<dbReference type="EMBL" id="MBEW02000001">
    <property type="protein sequence ID" value="RDY22162.1"/>
    <property type="molecule type" value="Genomic_DNA"/>
</dbReference>
<dbReference type="GO" id="GO:0005524">
    <property type="term" value="F:ATP binding"/>
    <property type="evidence" value="ECO:0007669"/>
    <property type="project" value="UniProtKB-UniRule"/>
</dbReference>
<feature type="binding site" evidence="8">
    <location>
        <begin position="331"/>
        <end position="338"/>
    </location>
    <ligand>
        <name>ATP</name>
        <dbReference type="ChEBI" id="CHEBI:30616"/>
    </ligand>
</feature>
<dbReference type="GO" id="GO:0030983">
    <property type="term" value="F:mismatched DNA binding"/>
    <property type="evidence" value="ECO:0007669"/>
    <property type="project" value="InterPro"/>
</dbReference>
<comment type="caution">
    <text evidence="11">The sequence shown here is derived from an EMBL/GenBank/DDBJ whole genome shotgun (WGS) entry which is preliminary data.</text>
</comment>
<evidence type="ECO:0000256" key="7">
    <source>
        <dbReference type="ARBA" id="ARBA00023125"/>
    </source>
</evidence>
<dbReference type="STRING" id="1871336.BBG48_00425"/>
<evidence type="ECO:0000256" key="4">
    <source>
        <dbReference type="ARBA" id="ARBA00022801"/>
    </source>
</evidence>
<dbReference type="GO" id="GO:0019843">
    <property type="term" value="F:rRNA binding"/>
    <property type="evidence" value="ECO:0007669"/>
    <property type="project" value="UniProtKB-UniRule"/>
</dbReference>
<dbReference type="GO" id="GO:0004519">
    <property type="term" value="F:endonuclease activity"/>
    <property type="evidence" value="ECO:0007669"/>
    <property type="project" value="UniProtKB-UniRule"/>
</dbReference>
<keyword evidence="7 8" id="KW-0238">DNA-binding</keyword>
<dbReference type="PANTHER" id="PTHR48466">
    <property type="entry name" value="OS10G0509000 PROTEIN-RELATED"/>
    <property type="match status" value="1"/>
</dbReference>
<keyword evidence="4 8" id="KW-0378">Hydrolase</keyword>
<dbReference type="SMART" id="SM00463">
    <property type="entry name" value="SMR"/>
    <property type="match status" value="1"/>
</dbReference>
<dbReference type="PIRSF" id="PIRSF005814">
    <property type="entry name" value="MutS_YshD"/>
    <property type="match status" value="1"/>
</dbReference>
<comment type="function">
    <text evidence="8">Endonuclease that is involved in the suppression of homologous recombination and thus may have a key role in the control of bacterial genetic diversity.</text>
</comment>
<dbReference type="SUPFAM" id="SSF48334">
    <property type="entry name" value="DNA repair protein MutS, domain III"/>
    <property type="match status" value="1"/>
</dbReference>
<dbReference type="Proteomes" id="UP000093352">
    <property type="component" value="Unassembled WGS sequence"/>
</dbReference>
<evidence type="ECO:0000256" key="6">
    <source>
        <dbReference type="ARBA" id="ARBA00022884"/>
    </source>
</evidence>
<dbReference type="GO" id="GO:0045910">
    <property type="term" value="P:negative regulation of DNA recombination"/>
    <property type="evidence" value="ECO:0007669"/>
    <property type="project" value="InterPro"/>
</dbReference>
<dbReference type="InterPro" id="IPR027417">
    <property type="entry name" value="P-loop_NTPase"/>
</dbReference>
<sequence>MRKKYTTTLEFDKIKLMLADFAISENTKSFIDKLGISTEPKMIKTYQAETSEAQKIILQKGAIPFRAFFDVRLFTKKASIGSTLDTRALLQIAQTISTARVCKAYIEQFQEIPHIQNLAEQITVLKDLEDEIFSKIISETQISDNASANLRRIRRSIEQENQNIKNKISSMLSSSAYSSVLQDSIVTIRNDRFVLPVKAENKNALDGIVHDTSSSGATLFVEPMAIVNMNNKLSQLKNEEHKEIEKILQKLTAEVGQYFQEINDNLKALEKLDFINAKGRLSVSMEANEPQLNNEKYVNLIQARHPLIPKDKVVSSNIILGKDYTTLIITGPNTGGKTVTLKTLGLLCMMFQAGLHIPCQAQSTLPVFNDIYADIGDEQSIEQSLSTFSSHISNIVNILKFANKNSLVLIDELGSGTDPIEGSALAISILDELKRRSVLTLVTTHFSELKNYALTTDGVINASVEFDVATLSPTYRLTIGLPGKSNAFEISKKLGISDEIIADAKKHIQNDNLKMEDILSQIDKVKNDYETDKENLEKELEDAKFIRMKLENKQQRLEEKNKAMLEEAKEQARKMIADAKQEADKIAKQITKLQHMSAYKEVDKQLNNIRTNIRGYENKYQKAKQELVKKSETPLDTVKEGDTVYVNSFAQNAKVISVDEQKDEIVVQIGAIKMPLKKENLSPAQKQKEKKATKSAKISKNKVESARLSCDVRGLDLESALLEVDKYIDDSYLAQLPEVTIIHGVGTLVLKNGIQNYLRKHNHIKSFRDGQYNEGGIGVTVATLK</sequence>
<accession>A0A371INU5</accession>
<name>A0A371INU5_9FIRM</name>
<dbReference type="EC" id="3.1.-.-" evidence="8"/>
<comment type="subunit">
    <text evidence="8">Homodimer. Binds to stalled ribosomes, contacting rRNA.</text>
</comment>
<evidence type="ECO:0000256" key="5">
    <source>
        <dbReference type="ARBA" id="ARBA00022840"/>
    </source>
</evidence>
<keyword evidence="12" id="KW-1185">Reference proteome</keyword>
<dbReference type="PROSITE" id="PS50828">
    <property type="entry name" value="SMR"/>
    <property type="match status" value="1"/>
</dbReference>
<keyword evidence="3 8" id="KW-0547">Nucleotide-binding</keyword>
<reference evidence="11 12" key="1">
    <citation type="journal article" date="2016" name="Genome Announc.">
        <title>Draft Genome Sequence of Criibacterium bergeronii gen. nov., sp. nov., Strain CCRI-22567T, Isolated from a Vaginal Sample from a Woman with Bacterial Vaginosis.</title>
        <authorList>
            <person name="Maheux A.F."/>
            <person name="Berube E."/>
            <person name="Boudreau D.K."/>
            <person name="Raymond F."/>
            <person name="Corbeil J."/>
            <person name="Roy P.H."/>
            <person name="Boissinot M."/>
            <person name="Omar R.F."/>
        </authorList>
    </citation>
    <scope>NUCLEOTIDE SEQUENCE [LARGE SCALE GENOMIC DNA]</scope>
    <source>
        <strain evidence="11 12">CCRI-22567</strain>
    </source>
</reference>
<dbReference type="GO" id="GO:0006298">
    <property type="term" value="P:mismatch repair"/>
    <property type="evidence" value="ECO:0007669"/>
    <property type="project" value="InterPro"/>
</dbReference>
<dbReference type="InterPro" id="IPR005747">
    <property type="entry name" value="MutS2"/>
</dbReference>
<dbReference type="AlphaFoldDB" id="A0A371INU5"/>
<dbReference type="GO" id="GO:0140664">
    <property type="term" value="F:ATP-dependent DNA damage sensor activity"/>
    <property type="evidence" value="ECO:0007669"/>
    <property type="project" value="InterPro"/>
</dbReference>
<feature type="coiled-coil region" evidence="9">
    <location>
        <begin position="515"/>
        <end position="633"/>
    </location>
</feature>
<evidence type="ECO:0000256" key="1">
    <source>
        <dbReference type="ARBA" id="ARBA00022722"/>
    </source>
</evidence>
<organism evidence="11 12">
    <name type="scientific">Criibacterium bergeronii</name>
    <dbReference type="NCBI Taxonomy" id="1871336"/>
    <lineage>
        <taxon>Bacteria</taxon>
        <taxon>Bacillati</taxon>
        <taxon>Bacillota</taxon>
        <taxon>Clostridia</taxon>
        <taxon>Peptostreptococcales</taxon>
        <taxon>Filifactoraceae</taxon>
        <taxon>Criibacterium</taxon>
    </lineage>
</organism>
<dbReference type="CDD" id="cd06503">
    <property type="entry name" value="ATP-synt_Fo_b"/>
    <property type="match status" value="1"/>
</dbReference>
<comment type="function">
    <text evidence="8">Acts as a ribosome collision sensor, splitting the ribosome into its 2 subunits. Detects stalled/collided 70S ribosomes which it binds and splits by an ATP-hydrolysis driven conformational change. Acts upstream of the ribosome quality control system (RQC), a ribosome-associated complex that mediates the extraction of incompletely synthesized nascent chains from stalled ribosomes and their subsequent degradation. Probably generates substrates for RQC.</text>
</comment>
<proteinExistence type="inferred from homology"/>
<evidence type="ECO:0000259" key="10">
    <source>
        <dbReference type="PROSITE" id="PS50828"/>
    </source>
</evidence>
<keyword evidence="2 8" id="KW-0699">rRNA-binding</keyword>
<evidence type="ECO:0000313" key="11">
    <source>
        <dbReference type="EMBL" id="RDY22162.1"/>
    </source>
</evidence>
<dbReference type="FunFam" id="3.40.50.300:FF:000830">
    <property type="entry name" value="Endonuclease MutS2"/>
    <property type="match status" value="1"/>
</dbReference>
<dbReference type="RefSeq" id="WP_068911461.1">
    <property type="nucleotide sequence ID" value="NZ_MBEW02000001.1"/>
</dbReference>
<evidence type="ECO:0000256" key="2">
    <source>
        <dbReference type="ARBA" id="ARBA00022730"/>
    </source>
</evidence>
<keyword evidence="1 8" id="KW-0540">Nuclease</keyword>
<dbReference type="Pfam" id="PF00488">
    <property type="entry name" value="MutS_V"/>
    <property type="match status" value="1"/>
</dbReference>
<feature type="domain" description="Smr" evidence="10">
    <location>
        <begin position="710"/>
        <end position="785"/>
    </location>
</feature>
<dbReference type="Gene3D" id="3.30.1370.110">
    <property type="match status" value="1"/>
</dbReference>
<dbReference type="InterPro" id="IPR000432">
    <property type="entry name" value="DNA_mismatch_repair_MutS_C"/>
</dbReference>
<comment type="similarity">
    <text evidence="8">Belongs to the DNA mismatch repair MutS family. MutS2 subfamily.</text>
</comment>
<dbReference type="GO" id="GO:0043023">
    <property type="term" value="F:ribosomal large subunit binding"/>
    <property type="evidence" value="ECO:0007669"/>
    <property type="project" value="UniProtKB-UniRule"/>
</dbReference>
<evidence type="ECO:0000256" key="9">
    <source>
        <dbReference type="SAM" id="Coils"/>
    </source>
</evidence>
<dbReference type="PANTHER" id="PTHR48466:SF2">
    <property type="entry name" value="OS10G0509000 PROTEIN"/>
    <property type="match status" value="1"/>
</dbReference>
<dbReference type="InterPro" id="IPR046893">
    <property type="entry name" value="MSSS"/>
</dbReference>
<gene>
    <name evidence="8" type="primary">mutS2</name>
    <name evidence="8" type="synonym">rqcU</name>
    <name evidence="11" type="ORF">BBG48_000125</name>
</gene>
<dbReference type="SMART" id="SM00533">
    <property type="entry name" value="MUTSd"/>
    <property type="match status" value="1"/>
</dbReference>